<dbReference type="EMBL" id="JWZX01002941">
    <property type="protein sequence ID" value="KOO25696.1"/>
    <property type="molecule type" value="Genomic_DNA"/>
</dbReference>
<keyword evidence="1" id="KW-0472">Membrane</keyword>
<keyword evidence="1" id="KW-0812">Transmembrane</keyword>
<feature type="transmembrane region" description="Helical" evidence="1">
    <location>
        <begin position="93"/>
        <end position="121"/>
    </location>
</feature>
<reference evidence="3" key="1">
    <citation type="journal article" date="2015" name="PLoS Genet.">
        <title>Genome Sequence and Transcriptome Analyses of Chrysochromulina tobin: Metabolic Tools for Enhanced Algal Fitness in the Prominent Order Prymnesiales (Haptophyceae).</title>
        <authorList>
            <person name="Hovde B.T."/>
            <person name="Deodato C.R."/>
            <person name="Hunsperger H.M."/>
            <person name="Ryken S.A."/>
            <person name="Yost W."/>
            <person name="Jha R.K."/>
            <person name="Patterson J."/>
            <person name="Monnat R.J. Jr."/>
            <person name="Barlow S.B."/>
            <person name="Starkenburg S.R."/>
            <person name="Cattolico R.A."/>
        </authorList>
    </citation>
    <scope>NUCLEOTIDE SEQUENCE</scope>
    <source>
        <strain evidence="3">CCMP291</strain>
    </source>
</reference>
<evidence type="ECO:0000256" key="1">
    <source>
        <dbReference type="SAM" id="Phobius"/>
    </source>
</evidence>
<keyword evidence="3" id="KW-1185">Reference proteome</keyword>
<dbReference type="Proteomes" id="UP000037460">
    <property type="component" value="Unassembled WGS sequence"/>
</dbReference>
<protein>
    <submittedName>
        <fullName evidence="2">Uncharacterized protein</fullName>
    </submittedName>
</protein>
<comment type="caution">
    <text evidence="2">The sequence shown here is derived from an EMBL/GenBank/DDBJ whole genome shotgun (WGS) entry which is preliminary data.</text>
</comment>
<gene>
    <name evidence="2" type="ORF">Ctob_012375</name>
</gene>
<proteinExistence type="predicted"/>
<dbReference type="AlphaFoldDB" id="A0A0M0JGG3"/>
<evidence type="ECO:0000313" key="2">
    <source>
        <dbReference type="EMBL" id="KOO25696.1"/>
    </source>
</evidence>
<sequence>MFAAGFITVVLTPMRGPDVALGSTDALHCYAAMLYVADHVLANELLLGVPLTSAYGASFASATFLCGVCQFLRAEDDYEAQRVYVRCFARPKPLLSFAAFVWLLELGFMVFENALFFIFLFGMCSGLTVV</sequence>
<name>A0A0M0JGG3_9EUKA</name>
<evidence type="ECO:0000313" key="3">
    <source>
        <dbReference type="Proteomes" id="UP000037460"/>
    </source>
</evidence>
<organism evidence="2 3">
    <name type="scientific">Chrysochromulina tobinii</name>
    <dbReference type="NCBI Taxonomy" id="1460289"/>
    <lineage>
        <taxon>Eukaryota</taxon>
        <taxon>Haptista</taxon>
        <taxon>Haptophyta</taxon>
        <taxon>Prymnesiophyceae</taxon>
        <taxon>Prymnesiales</taxon>
        <taxon>Chrysochromulinaceae</taxon>
        <taxon>Chrysochromulina</taxon>
    </lineage>
</organism>
<accession>A0A0M0JGG3</accession>
<keyword evidence="1" id="KW-1133">Transmembrane helix</keyword>